<dbReference type="KEGG" id="pbn:PADG_05180"/>
<gene>
    <name evidence="1" type="ORF">PADG_05180</name>
</gene>
<dbReference type="OrthoDB" id="10520109at2759"/>
<name>C1GD44_PARBD</name>
<dbReference type="GeneID" id="22584158"/>
<keyword evidence="2" id="KW-1185">Reference proteome</keyword>
<evidence type="ECO:0000313" key="2">
    <source>
        <dbReference type="Proteomes" id="UP000001628"/>
    </source>
</evidence>
<protein>
    <submittedName>
        <fullName evidence="1">Uncharacterized protein</fullName>
    </submittedName>
</protein>
<reference evidence="1 2" key="1">
    <citation type="journal article" date="2011" name="PLoS Genet.">
        <title>Comparative genomic analysis of human fungal pathogens causing paracoccidioidomycosis.</title>
        <authorList>
            <person name="Desjardins C.A."/>
            <person name="Champion M.D."/>
            <person name="Holder J.W."/>
            <person name="Muszewska A."/>
            <person name="Goldberg J."/>
            <person name="Bailao A.M."/>
            <person name="Brigido M.M."/>
            <person name="Ferreira M.E."/>
            <person name="Garcia A.M."/>
            <person name="Grynberg M."/>
            <person name="Gujja S."/>
            <person name="Heiman D.I."/>
            <person name="Henn M.R."/>
            <person name="Kodira C.D."/>
            <person name="Leon-Narvaez H."/>
            <person name="Longo L.V."/>
            <person name="Ma L.J."/>
            <person name="Malavazi I."/>
            <person name="Matsuo A.L."/>
            <person name="Morais F.V."/>
            <person name="Pereira M."/>
            <person name="Rodriguez-Brito S."/>
            <person name="Sakthikumar S."/>
            <person name="Salem-Izacc S.M."/>
            <person name="Sykes S.M."/>
            <person name="Teixeira M.M."/>
            <person name="Vallejo M.C."/>
            <person name="Walter M.E."/>
            <person name="Yandava C."/>
            <person name="Young S."/>
            <person name="Zeng Q."/>
            <person name="Zucker J."/>
            <person name="Felipe M.S."/>
            <person name="Goldman G.H."/>
            <person name="Haas B.J."/>
            <person name="McEwen J.G."/>
            <person name="Nino-Vega G."/>
            <person name="Puccia R."/>
            <person name="San-Blas G."/>
            <person name="Soares C.M."/>
            <person name="Birren B.W."/>
            <person name="Cuomo C.A."/>
        </authorList>
    </citation>
    <scope>NUCLEOTIDE SEQUENCE [LARGE SCALE GENOMIC DNA]</scope>
    <source>
        <strain evidence="1 2">Pb18</strain>
    </source>
</reference>
<proteinExistence type="predicted"/>
<dbReference type="InParanoid" id="C1GD44"/>
<dbReference type="Proteomes" id="UP000001628">
    <property type="component" value="Unassembled WGS sequence"/>
</dbReference>
<organism evidence="1 2">
    <name type="scientific">Paracoccidioides brasiliensis (strain Pb18)</name>
    <dbReference type="NCBI Taxonomy" id="502780"/>
    <lineage>
        <taxon>Eukaryota</taxon>
        <taxon>Fungi</taxon>
        <taxon>Dikarya</taxon>
        <taxon>Ascomycota</taxon>
        <taxon>Pezizomycotina</taxon>
        <taxon>Eurotiomycetes</taxon>
        <taxon>Eurotiomycetidae</taxon>
        <taxon>Onygenales</taxon>
        <taxon>Ajellomycetaceae</taxon>
        <taxon>Paracoccidioides</taxon>
    </lineage>
</organism>
<dbReference type="RefSeq" id="XP_010760627.1">
    <property type="nucleotide sequence ID" value="XM_010762325.1"/>
</dbReference>
<dbReference type="AlphaFoldDB" id="C1GD44"/>
<accession>C1GD44</accession>
<sequence>MADGSTGERDALSLPLPGTPRDILSFIDLRVGRTRQMKANAGREANALFTVRLTPLPRSPESVVMGAVAVDGRVTLYTQALPSL</sequence>
<dbReference type="VEuPathDB" id="FungiDB:PADG_05180"/>
<dbReference type="EMBL" id="KN275962">
    <property type="protein sequence ID" value="EEH49101.2"/>
    <property type="molecule type" value="Genomic_DNA"/>
</dbReference>
<dbReference type="HOGENOM" id="CLU_2528090_0_0_1"/>
<dbReference type="eggNOG" id="ENOG502RR2I">
    <property type="taxonomic scope" value="Eukaryota"/>
</dbReference>
<evidence type="ECO:0000313" key="1">
    <source>
        <dbReference type="EMBL" id="EEH49101.2"/>
    </source>
</evidence>